<keyword evidence="5 7" id="KW-1133">Transmembrane helix</keyword>
<dbReference type="InterPro" id="IPR003004">
    <property type="entry name" value="GspF/PilC"/>
</dbReference>
<comment type="subcellular location">
    <subcellularLocation>
        <location evidence="1">Cell membrane</location>
        <topology evidence="1">Multi-pass membrane protein</topology>
    </subcellularLocation>
</comment>
<keyword evidence="4 7" id="KW-0812">Transmembrane</keyword>
<dbReference type="Gene3D" id="1.20.81.30">
    <property type="entry name" value="Type II secretion system (T2SS), domain F"/>
    <property type="match status" value="2"/>
</dbReference>
<evidence type="ECO:0000256" key="6">
    <source>
        <dbReference type="ARBA" id="ARBA00023136"/>
    </source>
</evidence>
<dbReference type="Proteomes" id="UP000563151">
    <property type="component" value="Unassembled WGS sequence"/>
</dbReference>
<feature type="domain" description="Type II secretion system protein GspF" evidence="8">
    <location>
        <begin position="220"/>
        <end position="338"/>
    </location>
</feature>
<feature type="transmembrane region" description="Helical" evidence="7">
    <location>
        <begin position="113"/>
        <end position="135"/>
    </location>
</feature>
<evidence type="ECO:0000313" key="9">
    <source>
        <dbReference type="EMBL" id="MBC2396592.1"/>
    </source>
</evidence>
<dbReference type="AlphaFoldDB" id="A0A923E7C6"/>
<dbReference type="GO" id="GO:0005886">
    <property type="term" value="C:plasma membrane"/>
    <property type="evidence" value="ECO:0007669"/>
    <property type="project" value="UniProtKB-SubCell"/>
</dbReference>
<keyword evidence="6 7" id="KW-0472">Membrane</keyword>
<dbReference type="EMBL" id="JAAZWO010000002">
    <property type="protein sequence ID" value="MBC2396592.1"/>
    <property type="molecule type" value="Genomic_DNA"/>
</dbReference>
<keyword evidence="10" id="KW-1185">Reference proteome</keyword>
<reference evidence="9 10" key="1">
    <citation type="submission" date="2020-04" db="EMBL/GenBank/DDBJ databases">
        <title>Genomic insights into acetone-butanol-ethanol (ABE) fermentation by sequencing solventogenic clostridia strains.</title>
        <authorList>
            <person name="Brown S."/>
        </authorList>
    </citation>
    <scope>NUCLEOTIDE SEQUENCE [LARGE SCALE GENOMIC DNA]</scope>
    <source>
        <strain evidence="9 10">DJ011</strain>
    </source>
</reference>
<evidence type="ECO:0000256" key="7">
    <source>
        <dbReference type="SAM" id="Phobius"/>
    </source>
</evidence>
<feature type="transmembrane region" description="Helical" evidence="7">
    <location>
        <begin position="320"/>
        <end position="340"/>
    </location>
</feature>
<comment type="similarity">
    <text evidence="2">Belongs to the GSP F family.</text>
</comment>
<dbReference type="PANTHER" id="PTHR30012:SF0">
    <property type="entry name" value="TYPE II SECRETION SYSTEM PROTEIN F-RELATED"/>
    <property type="match status" value="1"/>
</dbReference>
<dbReference type="InterPro" id="IPR042094">
    <property type="entry name" value="T2SS_GspF_sf"/>
</dbReference>
<evidence type="ECO:0000256" key="5">
    <source>
        <dbReference type="ARBA" id="ARBA00022989"/>
    </source>
</evidence>
<organism evidence="9 10">
    <name type="scientific">Clostridium tetanomorphum</name>
    <dbReference type="NCBI Taxonomy" id="1553"/>
    <lineage>
        <taxon>Bacteria</taxon>
        <taxon>Bacillati</taxon>
        <taxon>Bacillota</taxon>
        <taxon>Clostridia</taxon>
        <taxon>Eubacteriales</taxon>
        <taxon>Clostridiaceae</taxon>
        <taxon>Clostridium</taxon>
    </lineage>
</organism>
<evidence type="ECO:0000313" key="10">
    <source>
        <dbReference type="Proteomes" id="UP000563151"/>
    </source>
</evidence>
<evidence type="ECO:0000256" key="1">
    <source>
        <dbReference type="ARBA" id="ARBA00004651"/>
    </source>
</evidence>
<feature type="transmembrane region" description="Helical" evidence="7">
    <location>
        <begin position="216"/>
        <end position="234"/>
    </location>
</feature>
<evidence type="ECO:0000256" key="2">
    <source>
        <dbReference type="ARBA" id="ARBA00005745"/>
    </source>
</evidence>
<keyword evidence="3" id="KW-1003">Cell membrane</keyword>
<feature type="domain" description="Type II secretion system protein GspF" evidence="8">
    <location>
        <begin position="13"/>
        <end position="136"/>
    </location>
</feature>
<name>A0A923E7C6_CLOTT</name>
<comment type="caution">
    <text evidence="9">The sequence shown here is derived from an EMBL/GenBank/DDBJ whole genome shotgun (WGS) entry which is preliminary data.</text>
</comment>
<dbReference type="RefSeq" id="WP_035144968.1">
    <property type="nucleotide sequence ID" value="NZ_JAAZWO010000002.1"/>
</dbReference>
<dbReference type="Pfam" id="PF00482">
    <property type="entry name" value="T2SSF"/>
    <property type="match status" value="2"/>
</dbReference>
<dbReference type="PANTHER" id="PTHR30012">
    <property type="entry name" value="GENERAL SECRETION PATHWAY PROTEIN"/>
    <property type="match status" value="1"/>
</dbReference>
<gene>
    <name evidence="9" type="ORF">HGG79_02205</name>
</gene>
<proteinExistence type="inferred from homology"/>
<dbReference type="InterPro" id="IPR018076">
    <property type="entry name" value="T2SS_GspF_dom"/>
</dbReference>
<sequence>MKKKLSYKELFLFCNELSILLHSGISLPQSINLLKQCFINLTVKGNLENIKNRLFSGESLYSSINKYNYMFPRLLIEMIGIGEESGELPKVLSKISYYYKSQEKIKKELRKSLSYPIIISIISFVIIIFLLFSIIPKFINLLQDFKSETPHFSRTIFNIVNFTNEYIMKIIAFIIIIISIGIYLLKNSNITEKLYNVIAQLPYVGIIYMKLQKSRLFMAIGIMMSSGMNIVSALEKSSIVIKDKKTVDKIMSIKDLVSKGNSLHRAFSITGLFSERVIAIINIGEERGNLEEIFIRLSERYETEALDNISELVKFVEPSIIIVVSIVVGIIIVSILLPMLNIMDSLII</sequence>
<dbReference type="PRINTS" id="PR00812">
    <property type="entry name" value="BCTERIALGSPF"/>
</dbReference>
<evidence type="ECO:0000256" key="3">
    <source>
        <dbReference type="ARBA" id="ARBA00022475"/>
    </source>
</evidence>
<evidence type="ECO:0000256" key="4">
    <source>
        <dbReference type="ARBA" id="ARBA00022692"/>
    </source>
</evidence>
<feature type="transmembrane region" description="Helical" evidence="7">
    <location>
        <begin position="166"/>
        <end position="185"/>
    </location>
</feature>
<accession>A0A923E7C6</accession>
<protein>
    <recommendedName>
        <fullName evidence="8">Type II secretion system protein GspF domain-containing protein</fullName>
    </recommendedName>
</protein>
<evidence type="ECO:0000259" key="8">
    <source>
        <dbReference type="Pfam" id="PF00482"/>
    </source>
</evidence>